<feature type="transmembrane region" description="Helical" evidence="1">
    <location>
        <begin position="142"/>
        <end position="163"/>
    </location>
</feature>
<sequence>MLDYAAGGRPDNLGPFHRTGLLLHLITTISVVMLVYLSFGGIWPAVLAGLVYGLHPLTVEPIAWLGQRKALLAGSFSIVCLGLYVWHARRTRWWAYGTALALYAAALLSKPTATPVIAVMVLMDYWPLNRINVKTLIEKLPFAAVAAVSTVITLISHAATADVRLTDAGLWHKLLMVGHKLGFYYGKILWPTELSSYYPAPEPMALSNPPVLAGCAAAALVAVLLLVSLRWTRGPLIGWLIYFVALFPALGFIGYSWV</sequence>
<name>X0WJA1_9ZZZZ</name>
<evidence type="ECO:0000256" key="1">
    <source>
        <dbReference type="SAM" id="Phobius"/>
    </source>
</evidence>
<dbReference type="AlphaFoldDB" id="X0WJA1"/>
<evidence type="ECO:0000313" key="2">
    <source>
        <dbReference type="EMBL" id="GAG23307.1"/>
    </source>
</evidence>
<keyword evidence="1" id="KW-1133">Transmembrane helix</keyword>
<feature type="transmembrane region" description="Helical" evidence="1">
    <location>
        <begin position="70"/>
        <end position="88"/>
    </location>
</feature>
<feature type="transmembrane region" description="Helical" evidence="1">
    <location>
        <begin position="100"/>
        <end position="122"/>
    </location>
</feature>
<feature type="transmembrane region" description="Helical" evidence="1">
    <location>
        <begin position="21"/>
        <end position="50"/>
    </location>
</feature>
<evidence type="ECO:0008006" key="3">
    <source>
        <dbReference type="Google" id="ProtNLM"/>
    </source>
</evidence>
<gene>
    <name evidence="2" type="ORF">S01H1_53330</name>
</gene>
<feature type="transmembrane region" description="Helical" evidence="1">
    <location>
        <begin position="170"/>
        <end position="190"/>
    </location>
</feature>
<dbReference type="EMBL" id="BARS01034530">
    <property type="protein sequence ID" value="GAG23307.1"/>
    <property type="molecule type" value="Genomic_DNA"/>
</dbReference>
<proteinExistence type="predicted"/>
<keyword evidence="1" id="KW-0812">Transmembrane</keyword>
<reference evidence="2" key="1">
    <citation type="journal article" date="2014" name="Front. Microbiol.">
        <title>High frequency of phylogenetically diverse reductive dehalogenase-homologous genes in deep subseafloor sedimentary metagenomes.</title>
        <authorList>
            <person name="Kawai M."/>
            <person name="Futagami T."/>
            <person name="Toyoda A."/>
            <person name="Takaki Y."/>
            <person name="Nishi S."/>
            <person name="Hori S."/>
            <person name="Arai W."/>
            <person name="Tsubouchi T."/>
            <person name="Morono Y."/>
            <person name="Uchiyama I."/>
            <person name="Ito T."/>
            <person name="Fujiyama A."/>
            <person name="Inagaki F."/>
            <person name="Takami H."/>
        </authorList>
    </citation>
    <scope>NUCLEOTIDE SEQUENCE</scope>
    <source>
        <strain evidence="2">Expedition CK06-06</strain>
    </source>
</reference>
<feature type="non-terminal residue" evidence="2">
    <location>
        <position position="258"/>
    </location>
</feature>
<accession>X0WJA1</accession>
<keyword evidence="1" id="KW-0472">Membrane</keyword>
<comment type="caution">
    <text evidence="2">The sequence shown here is derived from an EMBL/GenBank/DDBJ whole genome shotgun (WGS) entry which is preliminary data.</text>
</comment>
<feature type="transmembrane region" description="Helical" evidence="1">
    <location>
        <begin position="236"/>
        <end position="257"/>
    </location>
</feature>
<organism evidence="2">
    <name type="scientific">marine sediment metagenome</name>
    <dbReference type="NCBI Taxonomy" id="412755"/>
    <lineage>
        <taxon>unclassified sequences</taxon>
        <taxon>metagenomes</taxon>
        <taxon>ecological metagenomes</taxon>
    </lineage>
</organism>
<feature type="transmembrane region" description="Helical" evidence="1">
    <location>
        <begin position="210"/>
        <end position="229"/>
    </location>
</feature>
<protein>
    <recommendedName>
        <fullName evidence="3">Glycosyltransferase RgtA/B/C/D-like domain-containing protein</fullName>
    </recommendedName>
</protein>